<evidence type="ECO:0000259" key="9">
    <source>
        <dbReference type="PROSITE" id="PS50235"/>
    </source>
</evidence>
<name>A0A8H5EU83_9AGAR</name>
<feature type="region of interest" description="Disordered" evidence="8">
    <location>
        <begin position="1"/>
        <end position="87"/>
    </location>
</feature>
<dbReference type="InterPro" id="IPR025305">
    <property type="entry name" value="UCH_repeat_domain"/>
</dbReference>
<reference evidence="10 11" key="1">
    <citation type="journal article" date="2020" name="ISME J.">
        <title>Uncovering the hidden diversity of litter-decomposition mechanisms in mushroom-forming fungi.</title>
        <authorList>
            <person name="Floudas D."/>
            <person name="Bentzer J."/>
            <person name="Ahren D."/>
            <person name="Johansson T."/>
            <person name="Persson P."/>
            <person name="Tunlid A."/>
        </authorList>
    </citation>
    <scope>NUCLEOTIDE SEQUENCE [LARGE SCALE GENOMIC DNA]</scope>
    <source>
        <strain evidence="10 11">CBS 101986</strain>
    </source>
</reference>
<dbReference type="InterPro" id="IPR044635">
    <property type="entry name" value="UBP14-like"/>
</dbReference>
<dbReference type="PROSITE" id="PS00973">
    <property type="entry name" value="USP_2"/>
    <property type="match status" value="1"/>
</dbReference>
<evidence type="ECO:0000313" key="11">
    <source>
        <dbReference type="Proteomes" id="UP000567179"/>
    </source>
</evidence>
<feature type="compositionally biased region" description="Basic and acidic residues" evidence="8">
    <location>
        <begin position="1045"/>
        <end position="1055"/>
    </location>
</feature>
<keyword evidence="6" id="KW-0788">Thiol protease</keyword>
<evidence type="ECO:0000256" key="2">
    <source>
        <dbReference type="ARBA" id="ARBA00012759"/>
    </source>
</evidence>
<feature type="compositionally biased region" description="Polar residues" evidence="8">
    <location>
        <begin position="225"/>
        <end position="235"/>
    </location>
</feature>
<dbReference type="GO" id="GO:0043161">
    <property type="term" value="P:proteasome-mediated ubiquitin-dependent protein catabolic process"/>
    <property type="evidence" value="ECO:0007669"/>
    <property type="project" value="InterPro"/>
</dbReference>
<dbReference type="Pfam" id="PF13446">
    <property type="entry name" value="RPT"/>
    <property type="match status" value="1"/>
</dbReference>
<accession>A0A8H5EU83</accession>
<dbReference type="Gene3D" id="3.90.70.10">
    <property type="entry name" value="Cysteine proteinases"/>
    <property type="match status" value="2"/>
</dbReference>
<keyword evidence="5" id="KW-0378">Hydrolase</keyword>
<dbReference type="GO" id="GO:0016579">
    <property type="term" value="P:protein deubiquitination"/>
    <property type="evidence" value="ECO:0007669"/>
    <property type="project" value="InterPro"/>
</dbReference>
<evidence type="ECO:0000256" key="1">
    <source>
        <dbReference type="ARBA" id="ARBA00000707"/>
    </source>
</evidence>
<dbReference type="PROSITE" id="PS50235">
    <property type="entry name" value="USP_3"/>
    <property type="match status" value="1"/>
</dbReference>
<dbReference type="EMBL" id="JAACJJ010000056">
    <property type="protein sequence ID" value="KAF5312551.1"/>
    <property type="molecule type" value="Genomic_DNA"/>
</dbReference>
<keyword evidence="3" id="KW-0645">Protease</keyword>
<protein>
    <recommendedName>
        <fullName evidence="2">ubiquitinyl hydrolase 1</fullName>
        <ecNumber evidence="2">3.4.19.12</ecNumber>
    </recommendedName>
</protein>
<evidence type="ECO:0000313" key="10">
    <source>
        <dbReference type="EMBL" id="KAF5312551.1"/>
    </source>
</evidence>
<feature type="region of interest" description="Disordered" evidence="8">
    <location>
        <begin position="210"/>
        <end position="251"/>
    </location>
</feature>
<dbReference type="PROSITE" id="PS00972">
    <property type="entry name" value="USP_1"/>
    <property type="match status" value="1"/>
</dbReference>
<feature type="region of interest" description="Disordered" evidence="8">
    <location>
        <begin position="942"/>
        <end position="1074"/>
    </location>
</feature>
<dbReference type="Pfam" id="PF00443">
    <property type="entry name" value="UCH"/>
    <property type="match status" value="1"/>
</dbReference>
<keyword evidence="7" id="KW-0175">Coiled coil</keyword>
<organism evidence="10 11">
    <name type="scientific">Psilocybe cf. subviscida</name>
    <dbReference type="NCBI Taxonomy" id="2480587"/>
    <lineage>
        <taxon>Eukaryota</taxon>
        <taxon>Fungi</taxon>
        <taxon>Dikarya</taxon>
        <taxon>Basidiomycota</taxon>
        <taxon>Agaricomycotina</taxon>
        <taxon>Agaricomycetes</taxon>
        <taxon>Agaricomycetidae</taxon>
        <taxon>Agaricales</taxon>
        <taxon>Agaricineae</taxon>
        <taxon>Strophariaceae</taxon>
        <taxon>Psilocybe</taxon>
    </lineage>
</organism>
<dbReference type="GO" id="GO:0061136">
    <property type="term" value="P:regulation of proteasomal protein catabolic process"/>
    <property type="evidence" value="ECO:0007669"/>
    <property type="project" value="TreeGrafter"/>
</dbReference>
<dbReference type="GO" id="GO:0004843">
    <property type="term" value="F:cysteine-type deubiquitinase activity"/>
    <property type="evidence" value="ECO:0007669"/>
    <property type="project" value="UniProtKB-EC"/>
</dbReference>
<dbReference type="PANTHER" id="PTHR43982">
    <property type="entry name" value="UBIQUITIN CARBOXYL-TERMINAL HYDROLASE"/>
    <property type="match status" value="1"/>
</dbReference>
<dbReference type="EC" id="3.4.19.12" evidence="2"/>
<keyword evidence="4" id="KW-0833">Ubl conjugation pathway</keyword>
<dbReference type="PANTHER" id="PTHR43982:SF6">
    <property type="entry name" value="UBIQUITIN CARBOXYL-TERMINAL HYDROLASE 2-RELATED"/>
    <property type="match status" value="1"/>
</dbReference>
<dbReference type="CDD" id="cd02666">
    <property type="entry name" value="Peptidase_C19J"/>
    <property type="match status" value="1"/>
</dbReference>
<gene>
    <name evidence="10" type="ORF">D9619_002827</name>
</gene>
<dbReference type="GO" id="GO:0070628">
    <property type="term" value="F:proteasome binding"/>
    <property type="evidence" value="ECO:0007669"/>
    <property type="project" value="TreeGrafter"/>
</dbReference>
<dbReference type="InterPro" id="IPR028889">
    <property type="entry name" value="USP"/>
</dbReference>
<comment type="caution">
    <text evidence="10">The sequence shown here is derived from an EMBL/GenBank/DDBJ whole genome shotgun (WGS) entry which is preliminary data.</text>
</comment>
<dbReference type="InterPro" id="IPR001394">
    <property type="entry name" value="Peptidase_C19_UCH"/>
</dbReference>
<dbReference type="OrthoDB" id="2420415at2759"/>
<evidence type="ECO:0000256" key="3">
    <source>
        <dbReference type="ARBA" id="ARBA00022670"/>
    </source>
</evidence>
<evidence type="ECO:0000256" key="7">
    <source>
        <dbReference type="SAM" id="Coils"/>
    </source>
</evidence>
<evidence type="ECO:0000256" key="4">
    <source>
        <dbReference type="ARBA" id="ARBA00022786"/>
    </source>
</evidence>
<evidence type="ECO:0000256" key="6">
    <source>
        <dbReference type="ARBA" id="ARBA00022807"/>
    </source>
</evidence>
<feature type="compositionally biased region" description="Low complexity" evidence="8">
    <location>
        <begin position="19"/>
        <end position="42"/>
    </location>
</feature>
<keyword evidence="11" id="KW-1185">Reference proteome</keyword>
<feature type="coiled-coil region" evidence="7">
    <location>
        <begin position="1290"/>
        <end position="1324"/>
    </location>
</feature>
<evidence type="ECO:0000256" key="8">
    <source>
        <dbReference type="SAM" id="MobiDB-lite"/>
    </source>
</evidence>
<dbReference type="Proteomes" id="UP000567179">
    <property type="component" value="Unassembled WGS sequence"/>
</dbReference>
<comment type="catalytic activity">
    <reaction evidence="1">
        <text>Thiol-dependent hydrolysis of ester, thioester, amide, peptide and isopeptide bonds formed by the C-terminal Gly of ubiquitin (a 76-residue protein attached to proteins as an intracellular targeting signal).</text>
        <dbReference type="EC" id="3.4.19.12"/>
    </reaction>
</comment>
<dbReference type="InterPro" id="IPR038765">
    <property type="entry name" value="Papain-like_cys_pep_sf"/>
</dbReference>
<evidence type="ECO:0000256" key="5">
    <source>
        <dbReference type="ARBA" id="ARBA00022801"/>
    </source>
</evidence>
<feature type="domain" description="USP" evidence="9">
    <location>
        <begin position="820"/>
        <end position="1397"/>
    </location>
</feature>
<sequence length="1416" mass="159241">MENSDPPKARRPLPTPGVAPQRPASPAVPSSAPATGPTYASPPKAPPPLPVRPQNTGSAHTAYVAPPFESSGALPPGFREPELVADETIADDESSIPELLPPNDTTNWTDTPYDTNAWNADSWNNGSWDNPTPSQWASKGVTSGFDAMDYMGTSRTDQDFIIDGRDNHTENNWWNPDERAKTKLPGRGMLAPVLADSLHDPHHSLHSVLINSFPGIPAPQPNAPGPSQNSSTQSLPHPETAPPPSESEVRASVPHPNAYYCPKDNGWVILSWKSSSVVPPLAQSYVDGKHPPLPDQTRRRRTQVCVEDDGQPFGKPNRTHHFHKYEKAFDSLKLTPPFRQDEWQSFENVKQKRRVGAVMGPNVDISSIKPDDIEMLDDQSMEALEEEGKLWDLYVCCQCSLYVVASNVIPGVIPRKHIDELIRDKKSHPALGKSPEQSVIHAFETFLTALENKLWKGNNRMIKVSSSGFQSKVGWNANVKKMFELLGFAEEVSGGDTTLKPPSTDVTSTHGKLNRRKLLRAWLEFGSYVADYKRVNASHFREWKDYKIYVQLDSAREMYQTAIGAHPDQIARGGLSDTMLDAVRPFEDAWRGLGLTPTTFSAELLGFAYLAQCRCDPAGTAKYFTYFTSIVKALQEYGSCPPLLQELCVTEQSRDRFTLEDVHTATTVLGFGAENVLRVDYDEDVPDEFLENAWRDCVKRSWQDLQHGSETLRHANDSFRILAEFRGSVKLWKLWETGKNAYMNPDRAYQTLEVPKEVDDNMLITVYNMRLEETPSQLDKMREAMSVIAEVRNSERLKQFMSTGMDPGDIIAPTDPDLPRGLNQLGNTCYLNSLLQVTLNFDTFSGGTLNILFQYFYTIKDLREAVLPMSKMDVNALHDEKFSDEDLQRYRVGGRLVTRREIVRSRKFINQLAELFFHLEYSESAAVTPTIELAKLALVTSRDEEEDEIDKGGTESSNDTDATLVEDGVARTPSAPPHLLQSPKRSSSTVLGKRPRDQQRQAMDIDDLTSQSSPKDKEPMLPQRLRSSPEVQSPKPAQAEASSSRSKDQDGDVKMDSPPPLPPKPARKKTEANDSGMMFGRQHDVAECMDNCMFQIETALLKFDDISEASDKLSIVKSLFYGKIRQRLTVPTMPTRASVHDKEDLFSHLPVNVTNDGIDIYDGLSGYFDDIVEFEGRKVRMEVTLVDLPPILQIQLQRVQFNRETLQPYKSQAYVKFGESLFMDRFLDVADSKKKAESKAIQSELTTCRERVRQLVEGKSTPFATSIEQTRDFLVKLQDERINGIDSDVVAQLDEEKTRIRNEIDTLRSRVEVLKKELENLWRDSKQAEYELTSVFIHRGSSPSFGHYFFYSRHLPENPDSWFKYNDSDVSVVSKDEVLADTTGSTANPYLLVYARKGSNVVDTVKRFDVGKLSSP</sequence>
<proteinExistence type="predicted"/>
<dbReference type="InterPro" id="IPR018200">
    <property type="entry name" value="USP_CS"/>
</dbReference>
<dbReference type="SUPFAM" id="SSF54001">
    <property type="entry name" value="Cysteine proteinases"/>
    <property type="match status" value="1"/>
</dbReference>